<dbReference type="EMBL" id="RYZI01000387">
    <property type="protein sequence ID" value="RWA05899.1"/>
    <property type="molecule type" value="Genomic_DNA"/>
</dbReference>
<comment type="caution">
    <text evidence="1">The sequence shown here is derived from an EMBL/GenBank/DDBJ whole genome shotgun (WGS) entry which is preliminary data.</text>
</comment>
<dbReference type="InterPro" id="IPR052058">
    <property type="entry name" value="Alcohol_O-acetyltransferase"/>
</dbReference>
<sequence>MSVSENALAAVVVGQPMLAVGIAGEETKEPVFVHLKTIDMRRMIEWKELIAPAAPSKPRNRDKSKEEQGETHYDDRLLCSLEKYHEPLWEDLAGKPGWKIIVHHDPQQLGALQSRGSISPEHKDEDGVLSFDISFCFHHAYSDGKGGYIFHGDLQRALNNTARPPELQNHILHLATPPLLPPAMDTLIPFTLSWTFILHTIWIEVLKPLLPKRLFRLEPSEADTPWTGAPIDASNPKTHIRTLFKLDNEAQLRGLLTQCRSHGASLTGLLHALIARSLARQVKDRSFRSTTPIALAQYADANIAGSTFTPGKTIHCLVTGLSPLHDLDAIRRLQGNREEGDMRVGDDAAVWAFAQEMTARLRAKTASLPRDDILALSGLIGDWHEFIRSRFGKARDSTWELSNLGSLNAVDAGKSDPKNVFETKAGPNVEEEGRWFIDRAIFTQGTGVGSAICINVAGVAEHGIYVTISWQDGNVDVDLVEKLVDDLQAWITELVEV</sequence>
<dbReference type="PANTHER" id="PTHR28037">
    <property type="entry name" value="ALCOHOL O-ACETYLTRANSFERASE 1-RELATED"/>
    <property type="match status" value="1"/>
</dbReference>
<accession>A0A439CUQ3</accession>
<keyword evidence="2" id="KW-1185">Reference proteome</keyword>
<gene>
    <name evidence="1" type="ORF">EKO27_g9201</name>
</gene>
<name>A0A439CUQ3_9PEZI</name>
<reference evidence="1 2" key="1">
    <citation type="submission" date="2018-12" db="EMBL/GenBank/DDBJ databases">
        <title>Draft genome sequence of Xylaria grammica IHI A82.</title>
        <authorList>
            <person name="Buettner E."/>
            <person name="Kellner H."/>
        </authorList>
    </citation>
    <scope>NUCLEOTIDE SEQUENCE [LARGE SCALE GENOMIC DNA]</scope>
    <source>
        <strain evidence="1 2">IHI A82</strain>
    </source>
</reference>
<proteinExistence type="predicted"/>
<organism evidence="1 2">
    <name type="scientific">Xylaria grammica</name>
    <dbReference type="NCBI Taxonomy" id="363999"/>
    <lineage>
        <taxon>Eukaryota</taxon>
        <taxon>Fungi</taxon>
        <taxon>Dikarya</taxon>
        <taxon>Ascomycota</taxon>
        <taxon>Pezizomycotina</taxon>
        <taxon>Sordariomycetes</taxon>
        <taxon>Xylariomycetidae</taxon>
        <taxon>Xylariales</taxon>
        <taxon>Xylariaceae</taxon>
        <taxon>Xylaria</taxon>
    </lineage>
</organism>
<dbReference type="PANTHER" id="PTHR28037:SF1">
    <property type="entry name" value="ALCOHOL O-ACETYLTRANSFERASE 1-RELATED"/>
    <property type="match status" value="1"/>
</dbReference>
<dbReference type="GO" id="GO:0008080">
    <property type="term" value="F:N-acetyltransferase activity"/>
    <property type="evidence" value="ECO:0007669"/>
    <property type="project" value="TreeGrafter"/>
</dbReference>
<evidence type="ECO:0000313" key="2">
    <source>
        <dbReference type="Proteomes" id="UP000286045"/>
    </source>
</evidence>
<evidence type="ECO:0008006" key="3">
    <source>
        <dbReference type="Google" id="ProtNLM"/>
    </source>
</evidence>
<dbReference type="AlphaFoldDB" id="A0A439CUQ3"/>
<evidence type="ECO:0000313" key="1">
    <source>
        <dbReference type="EMBL" id="RWA05899.1"/>
    </source>
</evidence>
<dbReference type="Proteomes" id="UP000286045">
    <property type="component" value="Unassembled WGS sequence"/>
</dbReference>
<protein>
    <recommendedName>
        <fullName evidence="3">Alcohol acetyltransferase</fullName>
    </recommendedName>
</protein>
<dbReference type="STRING" id="363999.A0A439CUQ3"/>